<gene>
    <name evidence="2" type="ORF">J07HQW1_01219</name>
</gene>
<evidence type="ECO:0000313" key="3">
    <source>
        <dbReference type="Proteomes" id="UP000030649"/>
    </source>
</evidence>
<dbReference type="AlphaFoldDB" id="U1PC84"/>
<evidence type="ECO:0000313" key="2">
    <source>
        <dbReference type="EMBL" id="ERG91187.1"/>
    </source>
</evidence>
<dbReference type="SUPFAM" id="SSF54285">
    <property type="entry name" value="MoaD/ThiS"/>
    <property type="match status" value="1"/>
</dbReference>
<dbReference type="HOGENOM" id="CLU_1912315_0_0_2"/>
<dbReference type="InterPro" id="IPR003749">
    <property type="entry name" value="ThiS/MoaD-like"/>
</dbReference>
<reference evidence="2 3" key="1">
    <citation type="journal article" date="2013" name="PLoS ONE">
        <title>Assembly-driven community genomics of a hypersaline microbial ecosystem.</title>
        <authorList>
            <person name="Podell S."/>
            <person name="Ugalde J.A."/>
            <person name="Narasingarao P."/>
            <person name="Banfield J.F."/>
            <person name="Heidelberg K.B."/>
            <person name="Allen E.E."/>
        </authorList>
    </citation>
    <scope>NUCLEOTIDE SEQUENCE [LARGE SCALE GENOMIC DNA]</scope>
    <source>
        <strain evidence="3">J07HQW1</strain>
    </source>
</reference>
<proteinExistence type="predicted"/>
<dbReference type="Pfam" id="PF02597">
    <property type="entry name" value="ThiS"/>
    <property type="match status" value="1"/>
</dbReference>
<dbReference type="CDD" id="cd17040">
    <property type="entry name" value="Ubl_MoaD_like"/>
    <property type="match status" value="1"/>
</dbReference>
<organism evidence="2 3">
    <name type="scientific">Haloquadratum walsbyi J07HQW1</name>
    <dbReference type="NCBI Taxonomy" id="1238424"/>
    <lineage>
        <taxon>Archaea</taxon>
        <taxon>Methanobacteriati</taxon>
        <taxon>Methanobacteriota</taxon>
        <taxon>Stenosarchaea group</taxon>
        <taxon>Halobacteria</taxon>
        <taxon>Halobacteriales</taxon>
        <taxon>Haloferacaceae</taxon>
        <taxon>Haloquadratum</taxon>
    </lineage>
</organism>
<accession>U1PC84</accession>
<evidence type="ECO:0000256" key="1">
    <source>
        <dbReference type="SAM" id="MobiDB-lite"/>
    </source>
</evidence>
<sequence length="131" mass="13847">MEITVYGPLRTAADGKVLTVATATGPKTNARDKSVSRSNTLTNTSEESESTGASSAETSPETVSELITLIAETYPQTRSHLFDCEGTVRPSVRIIVDGNKASLETQLDSSADIQLFPAMRGGSGHTITKCL</sequence>
<feature type="region of interest" description="Disordered" evidence="1">
    <location>
        <begin position="22"/>
        <end position="62"/>
    </location>
</feature>
<feature type="compositionally biased region" description="Low complexity" evidence="1">
    <location>
        <begin position="36"/>
        <end position="62"/>
    </location>
</feature>
<dbReference type="EMBL" id="KE356560">
    <property type="protein sequence ID" value="ERG91187.1"/>
    <property type="molecule type" value="Genomic_DNA"/>
</dbReference>
<dbReference type="InterPro" id="IPR016155">
    <property type="entry name" value="Mopterin_synth/thiamin_S_b"/>
</dbReference>
<name>U1PC84_9EURY</name>
<protein>
    <submittedName>
        <fullName evidence="2">ThiS family</fullName>
    </submittedName>
</protein>
<dbReference type="Proteomes" id="UP000030649">
    <property type="component" value="Unassembled WGS sequence"/>
</dbReference>
<dbReference type="STRING" id="1238424.J07HQW1_01219"/>
<dbReference type="Gene3D" id="3.10.20.30">
    <property type="match status" value="1"/>
</dbReference>
<dbReference type="InterPro" id="IPR012675">
    <property type="entry name" value="Beta-grasp_dom_sf"/>
</dbReference>